<keyword evidence="2" id="KW-0813">Transport</keyword>
<dbReference type="SUPFAM" id="SSF53822">
    <property type="entry name" value="Periplasmic binding protein-like I"/>
    <property type="match status" value="1"/>
</dbReference>
<evidence type="ECO:0000313" key="8">
    <source>
        <dbReference type="Proteomes" id="UP000315395"/>
    </source>
</evidence>
<dbReference type="InterPro" id="IPR028081">
    <property type="entry name" value="Leu-bd"/>
</dbReference>
<evidence type="ECO:0000256" key="2">
    <source>
        <dbReference type="ARBA" id="ARBA00022448"/>
    </source>
</evidence>
<dbReference type="PROSITE" id="PS51257">
    <property type="entry name" value="PROKAR_LIPOPROTEIN"/>
    <property type="match status" value="1"/>
</dbReference>
<dbReference type="RefSeq" id="WP_143782677.1">
    <property type="nucleotide sequence ID" value="NZ_CP041616.1"/>
</dbReference>
<proteinExistence type="inferred from homology"/>
<reference evidence="7 8" key="1">
    <citation type="submission" date="2019-07" db="EMBL/GenBank/DDBJ databases">
        <title>complete genome sequencing of Ornithinimicrobium sp. H23M54.</title>
        <authorList>
            <person name="Bae J.-W."/>
            <person name="Lee S.-Y."/>
        </authorList>
    </citation>
    <scope>NUCLEOTIDE SEQUENCE [LARGE SCALE GENOMIC DNA]</scope>
    <source>
        <strain evidence="7 8">H23M54</strain>
    </source>
</reference>
<dbReference type="InterPro" id="IPR000709">
    <property type="entry name" value="Leu_Ile_Val-bd"/>
</dbReference>
<dbReference type="AlphaFoldDB" id="A0A516G943"/>
<keyword evidence="8" id="KW-1185">Reference proteome</keyword>
<feature type="chain" id="PRO_5039370263" evidence="5">
    <location>
        <begin position="21"/>
        <end position="389"/>
    </location>
</feature>
<dbReference type="Proteomes" id="UP000315395">
    <property type="component" value="Chromosome"/>
</dbReference>
<dbReference type="OrthoDB" id="3759485at2"/>
<dbReference type="PRINTS" id="PR00337">
    <property type="entry name" value="LEUILEVALBP"/>
</dbReference>
<dbReference type="Pfam" id="PF13458">
    <property type="entry name" value="Peripla_BP_6"/>
    <property type="match status" value="1"/>
</dbReference>
<evidence type="ECO:0000256" key="1">
    <source>
        <dbReference type="ARBA" id="ARBA00010062"/>
    </source>
</evidence>
<gene>
    <name evidence="7" type="ORF">FNH13_06290</name>
</gene>
<evidence type="ECO:0000313" key="7">
    <source>
        <dbReference type="EMBL" id="QDO88002.1"/>
    </source>
</evidence>
<dbReference type="Gene3D" id="3.40.50.2300">
    <property type="match status" value="2"/>
</dbReference>
<evidence type="ECO:0000256" key="3">
    <source>
        <dbReference type="ARBA" id="ARBA00022729"/>
    </source>
</evidence>
<dbReference type="PANTHER" id="PTHR30483">
    <property type="entry name" value="LEUCINE-SPECIFIC-BINDING PROTEIN"/>
    <property type="match status" value="1"/>
</dbReference>
<feature type="signal peptide" evidence="5">
    <location>
        <begin position="1"/>
        <end position="20"/>
    </location>
</feature>
<dbReference type="InterPro" id="IPR051010">
    <property type="entry name" value="BCAA_transport"/>
</dbReference>
<dbReference type="InterPro" id="IPR028082">
    <property type="entry name" value="Peripla_BP_I"/>
</dbReference>
<evidence type="ECO:0000259" key="6">
    <source>
        <dbReference type="Pfam" id="PF13458"/>
    </source>
</evidence>
<sequence length="389" mass="40817">MALLRSYAAPLAAVAVLVTAGCATGEAGATSGPSDEITIGVIAPFSGFSANYGPEAQAGVELALEEAGYSAGGATLDVVFVDEDVLDPSQTLERVKKAVEGDGADVLIGPVFGSSQQAVAPYLSQRKLPMFSFLGGQSSLAGERSGFIWPAPDDQTARPLGTYAGEDLGYDTIATLGPDYAYGHDTMNGAAEAFEATGGTVVQQQWVPLGTTDMLQYATSLDRDVDALVMWLVPTDAAAFVREYRNLGIDVPLLMFQGVFDPTYQEIGSQLVGTIGLNEYNPLLDYPENQAFVAAYEAEVGGVPNQTTAFAYTATEFVVQGLTNSGTDPSVDALREALAGHEFDTVIGPARFDADGIASSNRVVVRAAEADGAYIWEPLKTYESVGADR</sequence>
<dbReference type="EMBL" id="CP041616">
    <property type="protein sequence ID" value="QDO88002.1"/>
    <property type="molecule type" value="Genomic_DNA"/>
</dbReference>
<dbReference type="GO" id="GO:0006865">
    <property type="term" value="P:amino acid transport"/>
    <property type="evidence" value="ECO:0007669"/>
    <property type="project" value="UniProtKB-KW"/>
</dbReference>
<organism evidence="7 8">
    <name type="scientific">Ornithinimicrobium ciconiae</name>
    <dbReference type="NCBI Taxonomy" id="2594265"/>
    <lineage>
        <taxon>Bacteria</taxon>
        <taxon>Bacillati</taxon>
        <taxon>Actinomycetota</taxon>
        <taxon>Actinomycetes</taxon>
        <taxon>Micrococcales</taxon>
        <taxon>Ornithinimicrobiaceae</taxon>
        <taxon>Ornithinimicrobium</taxon>
    </lineage>
</organism>
<dbReference type="PANTHER" id="PTHR30483:SF6">
    <property type="entry name" value="PERIPLASMIC BINDING PROTEIN OF ABC TRANSPORTER FOR NATURAL AMINO ACIDS"/>
    <property type="match status" value="1"/>
</dbReference>
<feature type="domain" description="Leucine-binding protein" evidence="6">
    <location>
        <begin position="36"/>
        <end position="368"/>
    </location>
</feature>
<evidence type="ECO:0000256" key="5">
    <source>
        <dbReference type="SAM" id="SignalP"/>
    </source>
</evidence>
<keyword evidence="3 5" id="KW-0732">Signal</keyword>
<comment type="similarity">
    <text evidence="1">Belongs to the leucine-binding protein family.</text>
</comment>
<evidence type="ECO:0000256" key="4">
    <source>
        <dbReference type="ARBA" id="ARBA00022970"/>
    </source>
</evidence>
<accession>A0A516G943</accession>
<dbReference type="KEGG" id="orz:FNH13_06290"/>
<protein>
    <submittedName>
        <fullName evidence="7">ABC transporter substrate-binding protein</fullName>
    </submittedName>
</protein>
<keyword evidence="4" id="KW-0029">Amino-acid transport</keyword>
<name>A0A516G943_9MICO</name>